<keyword evidence="6" id="KW-0010">Activator</keyword>
<evidence type="ECO:0000256" key="2">
    <source>
        <dbReference type="ARBA" id="ARBA00004514"/>
    </source>
</evidence>
<evidence type="ECO:0000256" key="5">
    <source>
        <dbReference type="ARBA" id="ARBA00023015"/>
    </source>
</evidence>
<dbReference type="PANTHER" id="PTHR31671">
    <property type="entry name" value="DIABETES AND OBESITY REGULATED, ISOFORM G"/>
    <property type="match status" value="1"/>
</dbReference>
<dbReference type="GO" id="GO:0005776">
    <property type="term" value="C:autophagosome"/>
    <property type="evidence" value="ECO:0007669"/>
    <property type="project" value="UniProtKB-SubCell"/>
</dbReference>
<dbReference type="GO" id="GO:0031410">
    <property type="term" value="C:cytoplasmic vesicle"/>
    <property type="evidence" value="ECO:0007669"/>
    <property type="project" value="UniProtKB-KW"/>
</dbReference>
<evidence type="ECO:0000256" key="9">
    <source>
        <dbReference type="ARBA" id="ARBA00023329"/>
    </source>
</evidence>
<dbReference type="AlphaFoldDB" id="A0AAD7TBH3"/>
<feature type="region of interest" description="Disordered" evidence="11">
    <location>
        <begin position="79"/>
        <end position="99"/>
    </location>
</feature>
<evidence type="ECO:0000256" key="3">
    <source>
        <dbReference type="ARBA" id="ARBA00022490"/>
    </source>
</evidence>
<protein>
    <submittedName>
        <fullName evidence="12">Uncharacterized protein</fullName>
    </submittedName>
</protein>
<dbReference type="InterPro" id="IPR029431">
    <property type="entry name" value="TP53INP"/>
</dbReference>
<evidence type="ECO:0000256" key="4">
    <source>
        <dbReference type="ARBA" id="ARBA00023006"/>
    </source>
</evidence>
<keyword evidence="13" id="KW-1185">Reference proteome</keyword>
<evidence type="ECO:0000313" key="13">
    <source>
        <dbReference type="Proteomes" id="UP001221898"/>
    </source>
</evidence>
<keyword evidence="3" id="KW-0963">Cytoplasm</keyword>
<accession>A0AAD7TBH3</accession>
<dbReference type="Pfam" id="PF14839">
    <property type="entry name" value="DOR"/>
    <property type="match status" value="1"/>
</dbReference>
<dbReference type="GO" id="GO:0016604">
    <property type="term" value="C:nuclear body"/>
    <property type="evidence" value="ECO:0007669"/>
    <property type="project" value="UniProtKB-SubCell"/>
</dbReference>
<name>A0AAD7TBH3_9TELE</name>
<organism evidence="12 13">
    <name type="scientific">Aldrovandia affinis</name>
    <dbReference type="NCBI Taxonomy" id="143900"/>
    <lineage>
        <taxon>Eukaryota</taxon>
        <taxon>Metazoa</taxon>
        <taxon>Chordata</taxon>
        <taxon>Craniata</taxon>
        <taxon>Vertebrata</taxon>
        <taxon>Euteleostomi</taxon>
        <taxon>Actinopterygii</taxon>
        <taxon>Neopterygii</taxon>
        <taxon>Teleostei</taxon>
        <taxon>Notacanthiformes</taxon>
        <taxon>Halosauridae</taxon>
        <taxon>Aldrovandia</taxon>
    </lineage>
</organism>
<dbReference type="GO" id="GO:0045893">
    <property type="term" value="P:positive regulation of DNA-templated transcription"/>
    <property type="evidence" value="ECO:0007669"/>
    <property type="project" value="TreeGrafter"/>
</dbReference>
<evidence type="ECO:0000256" key="6">
    <source>
        <dbReference type="ARBA" id="ARBA00023159"/>
    </source>
</evidence>
<keyword evidence="4" id="KW-0072">Autophagy</keyword>
<dbReference type="Proteomes" id="UP001221898">
    <property type="component" value="Unassembled WGS sequence"/>
</dbReference>
<comment type="caution">
    <text evidence="12">The sequence shown here is derived from an EMBL/GenBank/DDBJ whole genome shotgun (WGS) entry which is preliminary data.</text>
</comment>
<keyword evidence="7" id="KW-0804">Transcription</keyword>
<keyword evidence="9" id="KW-0968">Cytoplasmic vesicle</keyword>
<dbReference type="GO" id="GO:0005829">
    <property type="term" value="C:cytosol"/>
    <property type="evidence" value="ECO:0007669"/>
    <property type="project" value="UniProtKB-SubCell"/>
</dbReference>
<evidence type="ECO:0000256" key="10">
    <source>
        <dbReference type="ARBA" id="ARBA00034306"/>
    </source>
</evidence>
<feature type="compositionally biased region" description="Acidic residues" evidence="11">
    <location>
        <begin position="82"/>
        <end position="94"/>
    </location>
</feature>
<keyword evidence="5" id="KW-0805">Transcription regulation</keyword>
<evidence type="ECO:0000313" key="12">
    <source>
        <dbReference type="EMBL" id="KAJ8417713.1"/>
    </source>
</evidence>
<proteinExistence type="predicted"/>
<evidence type="ECO:0000256" key="8">
    <source>
        <dbReference type="ARBA" id="ARBA00023242"/>
    </source>
</evidence>
<evidence type="ECO:0000256" key="11">
    <source>
        <dbReference type="SAM" id="MobiDB-lite"/>
    </source>
</evidence>
<dbReference type="PANTHER" id="PTHR31671:SF4">
    <property type="entry name" value="SI:CH211-260E23.9"/>
    <property type="match status" value="1"/>
</dbReference>
<evidence type="ECO:0000256" key="1">
    <source>
        <dbReference type="ARBA" id="ARBA00004419"/>
    </source>
</evidence>
<evidence type="ECO:0000256" key="7">
    <source>
        <dbReference type="ARBA" id="ARBA00023163"/>
    </source>
</evidence>
<comment type="subcellular location">
    <subcellularLocation>
        <location evidence="2">Cytoplasm</location>
        <location evidence="2">Cytosol</location>
    </subcellularLocation>
    <subcellularLocation>
        <location evidence="1">Cytoplasmic vesicle</location>
        <location evidence="1">Autophagosome</location>
    </subcellularLocation>
    <subcellularLocation>
        <location evidence="10">Nucleus</location>
        <location evidence="10">Nuclear body</location>
    </subcellularLocation>
</comment>
<dbReference type="EMBL" id="JAINUG010000003">
    <property type="protein sequence ID" value="KAJ8417713.1"/>
    <property type="molecule type" value="Genomic_DNA"/>
</dbReference>
<dbReference type="GO" id="GO:0000045">
    <property type="term" value="P:autophagosome assembly"/>
    <property type="evidence" value="ECO:0007669"/>
    <property type="project" value="TreeGrafter"/>
</dbReference>
<reference evidence="12" key="1">
    <citation type="journal article" date="2023" name="Science">
        <title>Genome structures resolve the early diversification of teleost fishes.</title>
        <authorList>
            <person name="Parey E."/>
            <person name="Louis A."/>
            <person name="Montfort J."/>
            <person name="Bouchez O."/>
            <person name="Roques C."/>
            <person name="Iampietro C."/>
            <person name="Lluch J."/>
            <person name="Castinel A."/>
            <person name="Donnadieu C."/>
            <person name="Desvignes T."/>
            <person name="Floi Bucao C."/>
            <person name="Jouanno E."/>
            <person name="Wen M."/>
            <person name="Mejri S."/>
            <person name="Dirks R."/>
            <person name="Jansen H."/>
            <person name="Henkel C."/>
            <person name="Chen W.J."/>
            <person name="Zahm M."/>
            <person name="Cabau C."/>
            <person name="Klopp C."/>
            <person name="Thompson A.W."/>
            <person name="Robinson-Rechavi M."/>
            <person name="Braasch I."/>
            <person name="Lecointre G."/>
            <person name="Bobe J."/>
            <person name="Postlethwait J.H."/>
            <person name="Berthelot C."/>
            <person name="Roest Crollius H."/>
            <person name="Guiguen Y."/>
        </authorList>
    </citation>
    <scope>NUCLEOTIDE SEQUENCE</scope>
    <source>
        <strain evidence="12">NC1722</strain>
    </source>
</reference>
<keyword evidence="8" id="KW-0539">Nucleus</keyword>
<gene>
    <name evidence="12" type="ORF">AAFF_G00225560</name>
</gene>
<sequence>MIRKVLALLGATDEDDVNVNNVVEDSENCEDLFEFEEGDWVIINIHEGQALALPEVDPLENLLIEHPSMSVYQLRCQRTEDDLGSEEEEEEDEDSPRPVPLIRSIPWRMTPWGSILECVNHFQAIERARVHVERRKLTHGALCRQNLVKMRPLSGCPSDKTLTFVTLF</sequence>